<dbReference type="EMBL" id="JABAIA010000002">
    <property type="protein sequence ID" value="NLR65863.1"/>
    <property type="molecule type" value="Genomic_DNA"/>
</dbReference>
<comment type="caution">
    <text evidence="1">The sequence shown here is derived from an EMBL/GenBank/DDBJ whole genome shotgun (WGS) entry which is preliminary data.</text>
</comment>
<sequence>MALRAPHKRSQATKEYRPRCKGTLSYQVPLQEQYTYVLGKGLPVFSNSQ</sequence>
<reference evidence="1 2" key="1">
    <citation type="submission" date="2020-04" db="EMBL/GenBank/DDBJ databases">
        <authorList>
            <person name="Yin C."/>
        </authorList>
    </citation>
    <scope>NUCLEOTIDE SEQUENCE [LARGE SCALE GENOMIC DNA]</scope>
    <source>
        <strain evidence="1 2">Ae27</strain>
    </source>
</reference>
<accession>A0A847RS17</accession>
<evidence type="ECO:0000313" key="1">
    <source>
        <dbReference type="EMBL" id="NLR65863.1"/>
    </source>
</evidence>
<dbReference type="AlphaFoldDB" id="A0A847RS17"/>
<dbReference type="RefSeq" id="WP_168871832.1">
    <property type="nucleotide sequence ID" value="NZ_JABAIA010000002.1"/>
</dbReference>
<evidence type="ECO:0000313" key="2">
    <source>
        <dbReference type="Proteomes" id="UP000570474"/>
    </source>
</evidence>
<name>A0A847RS17_9BACT</name>
<proteinExistence type="predicted"/>
<gene>
    <name evidence="1" type="ORF">HGH92_16235</name>
</gene>
<protein>
    <submittedName>
        <fullName evidence="1">Uncharacterized protein</fullName>
    </submittedName>
</protein>
<organism evidence="1 2">
    <name type="scientific">Chitinophaga varians</name>
    <dbReference type="NCBI Taxonomy" id="2202339"/>
    <lineage>
        <taxon>Bacteria</taxon>
        <taxon>Pseudomonadati</taxon>
        <taxon>Bacteroidota</taxon>
        <taxon>Chitinophagia</taxon>
        <taxon>Chitinophagales</taxon>
        <taxon>Chitinophagaceae</taxon>
        <taxon>Chitinophaga</taxon>
    </lineage>
</organism>
<keyword evidence="2" id="KW-1185">Reference proteome</keyword>
<dbReference type="Proteomes" id="UP000570474">
    <property type="component" value="Unassembled WGS sequence"/>
</dbReference>